<evidence type="ECO:0000313" key="2">
    <source>
        <dbReference type="Proteomes" id="UP000037685"/>
    </source>
</evidence>
<dbReference type="PATRIC" id="fig|271.14.peg.2196"/>
<name>A0A0M9AHT1_THEAQ</name>
<gene>
    <name evidence="1" type="ORF">BVI061214_02119</name>
</gene>
<dbReference type="Proteomes" id="UP000037685">
    <property type="component" value="Unassembled WGS sequence"/>
</dbReference>
<organism evidence="1 2">
    <name type="scientific">Thermus aquaticus</name>
    <dbReference type="NCBI Taxonomy" id="271"/>
    <lineage>
        <taxon>Bacteria</taxon>
        <taxon>Thermotogati</taxon>
        <taxon>Deinococcota</taxon>
        <taxon>Deinococci</taxon>
        <taxon>Thermales</taxon>
        <taxon>Thermaceae</taxon>
        <taxon>Thermus</taxon>
    </lineage>
</organism>
<dbReference type="RefSeq" id="WP_003048199.1">
    <property type="nucleotide sequence ID" value="NZ_LHCI01000106.1"/>
</dbReference>
<evidence type="ECO:0008006" key="3">
    <source>
        <dbReference type="Google" id="ProtNLM"/>
    </source>
</evidence>
<accession>A0A0M9AHT1</accession>
<evidence type="ECO:0000313" key="1">
    <source>
        <dbReference type="EMBL" id="KOX90921.1"/>
    </source>
</evidence>
<reference evidence="1 2" key="1">
    <citation type="submission" date="2015-07" db="EMBL/GenBank/DDBJ databases">
        <authorList>
            <person name="Noorani M."/>
        </authorList>
    </citation>
    <scope>NUCLEOTIDE SEQUENCE [LARGE SCALE GENOMIC DNA]</scope>
    <source>
        <strain evidence="2">ATCC 25104 / DSM 625 / JCM 10724 / NBRC 103206 / NCIMB 11243 / YT-1</strain>
    </source>
</reference>
<dbReference type="EMBL" id="LHCI01000106">
    <property type="protein sequence ID" value="KOX90921.1"/>
    <property type="molecule type" value="Genomic_DNA"/>
</dbReference>
<protein>
    <recommendedName>
        <fullName evidence="3">Elongation factor G-binding protein C-terminal treble-clef zinc-finger domain-containing protein</fullName>
    </recommendedName>
</protein>
<dbReference type="AlphaFoldDB" id="A0A0M9AHT1"/>
<proteinExistence type="predicted"/>
<comment type="caution">
    <text evidence="1">The sequence shown here is derived from an EMBL/GenBank/DDBJ whole genome shotgun (WGS) entry which is preliminary data.</text>
</comment>
<sequence length="120" mass="13351">MDHEEREMILELFPGTSPDLLPIGEILYYRDEEGRVVIVEKGPPELSLTLEPLPGHVAGPQVCEACRRHLSGSALGFFRHPVGGKETHLRYLVLCQDTASCAGHAEPERLREILLRGILT</sequence>